<comment type="caution">
    <text evidence="3">The sequence shown here is derived from an EMBL/GenBank/DDBJ whole genome shotgun (WGS) entry which is preliminary data.</text>
</comment>
<proteinExistence type="predicted"/>
<organism evidence="3 4">
    <name type="scientific">Kribbella orskensis</name>
    <dbReference type="NCBI Taxonomy" id="2512216"/>
    <lineage>
        <taxon>Bacteria</taxon>
        <taxon>Bacillati</taxon>
        <taxon>Actinomycetota</taxon>
        <taxon>Actinomycetes</taxon>
        <taxon>Propionibacteriales</taxon>
        <taxon>Kribbellaceae</taxon>
        <taxon>Kribbella</taxon>
    </lineage>
</organism>
<evidence type="ECO:0000256" key="1">
    <source>
        <dbReference type="SAM" id="MobiDB-lite"/>
    </source>
</evidence>
<feature type="transmembrane region" description="Helical" evidence="2">
    <location>
        <begin position="218"/>
        <end position="238"/>
    </location>
</feature>
<accession>A0ABY2BIX3</accession>
<feature type="transmembrane region" description="Helical" evidence="2">
    <location>
        <begin position="51"/>
        <end position="71"/>
    </location>
</feature>
<keyword evidence="2" id="KW-0472">Membrane</keyword>
<feature type="compositionally biased region" description="Polar residues" evidence="1">
    <location>
        <begin position="23"/>
        <end position="32"/>
    </location>
</feature>
<keyword evidence="4" id="KW-1185">Reference proteome</keyword>
<keyword evidence="2" id="KW-1133">Transmembrane helix</keyword>
<feature type="region of interest" description="Disordered" evidence="1">
    <location>
        <begin position="1"/>
        <end position="32"/>
    </location>
</feature>
<evidence type="ECO:0008006" key="5">
    <source>
        <dbReference type="Google" id="ProtNLM"/>
    </source>
</evidence>
<sequence>MTQTTSAPPATLSPSAPQAAPTGPQSSSTPTNSRLGAVRAWFAGTPGRMRALLILAAVVAVLFGAAAAQGFRQSAGALQRAEENTAQLVRIQAIHTNLVSANANATNAFLVGGLEPPAQRQQFVDSMSTAANLISEAATAQPADQEALGALNATLLTYQGLIEQARANNRQGLPIGSQYLKDASASLQTDSLPLVTALVKANEERVATEFNNVGKGSVWLYLAGLATLIVLGLTLYWLARKTHRYLNVPIAAAAVLVLLTMLVGGTSLASASGAAEDTRGDAYADTLALSRARIAAYDAKSNESLTLIARGSGAAFEEAWKKSSGTVDDQIAASDTNGPGLTSLWSTYKTVHVAIRRDDDGGNWDQAVDKAIGSGGQTSNAAFTTFDKQSGDSLNAVSDLTQANLADARDGLPPIAWLGLPIGIVAALLIVWGMSQRLEEYR</sequence>
<dbReference type="EMBL" id="SLWM01000008">
    <property type="protein sequence ID" value="TCO21005.1"/>
    <property type="molecule type" value="Genomic_DNA"/>
</dbReference>
<gene>
    <name evidence="3" type="ORF">EV644_108219</name>
</gene>
<reference evidence="3 4" key="1">
    <citation type="journal article" date="2015" name="Stand. Genomic Sci.">
        <title>Genomic Encyclopedia of Bacterial and Archaeal Type Strains, Phase III: the genomes of soil and plant-associated and newly described type strains.</title>
        <authorList>
            <person name="Whitman W.B."/>
            <person name="Woyke T."/>
            <person name="Klenk H.P."/>
            <person name="Zhou Y."/>
            <person name="Lilburn T.G."/>
            <person name="Beck B.J."/>
            <person name="De Vos P."/>
            <person name="Vandamme P."/>
            <person name="Eisen J.A."/>
            <person name="Garrity G."/>
            <person name="Hugenholtz P."/>
            <person name="Kyrpides N.C."/>
        </authorList>
    </citation>
    <scope>NUCLEOTIDE SEQUENCE [LARGE SCALE GENOMIC DNA]</scope>
    <source>
        <strain evidence="3 4">VKM Ac-2538</strain>
    </source>
</reference>
<keyword evidence="2" id="KW-0812">Transmembrane</keyword>
<dbReference type="RefSeq" id="WP_132190757.1">
    <property type="nucleotide sequence ID" value="NZ_SLWM01000008.1"/>
</dbReference>
<name>A0ABY2BIX3_9ACTN</name>
<protein>
    <recommendedName>
        <fullName evidence="5">Secreted protein</fullName>
    </recommendedName>
</protein>
<feature type="transmembrane region" description="Helical" evidence="2">
    <location>
        <begin position="245"/>
        <end position="263"/>
    </location>
</feature>
<evidence type="ECO:0000313" key="4">
    <source>
        <dbReference type="Proteomes" id="UP000295818"/>
    </source>
</evidence>
<evidence type="ECO:0000256" key="2">
    <source>
        <dbReference type="SAM" id="Phobius"/>
    </source>
</evidence>
<feature type="compositionally biased region" description="Low complexity" evidence="1">
    <location>
        <begin position="1"/>
        <end position="22"/>
    </location>
</feature>
<evidence type="ECO:0000313" key="3">
    <source>
        <dbReference type="EMBL" id="TCO21005.1"/>
    </source>
</evidence>
<dbReference type="Proteomes" id="UP000295818">
    <property type="component" value="Unassembled WGS sequence"/>
</dbReference>
<feature type="transmembrane region" description="Helical" evidence="2">
    <location>
        <begin position="415"/>
        <end position="434"/>
    </location>
</feature>